<proteinExistence type="inferred from homology"/>
<dbReference type="GO" id="GO:0004843">
    <property type="term" value="F:cysteine-type deubiquitinase activity"/>
    <property type="evidence" value="ECO:0007669"/>
    <property type="project" value="UniProtKB-EC"/>
</dbReference>
<dbReference type="EMBL" id="KZ308923">
    <property type="protein sequence ID" value="KAG8235553.1"/>
    <property type="molecule type" value="Genomic_DNA"/>
</dbReference>
<feature type="compositionally biased region" description="Basic and acidic residues" evidence="12">
    <location>
        <begin position="42"/>
        <end position="61"/>
    </location>
</feature>
<evidence type="ECO:0000256" key="8">
    <source>
        <dbReference type="ARBA" id="ARBA00026136"/>
    </source>
</evidence>
<evidence type="ECO:0000256" key="11">
    <source>
        <dbReference type="SAM" id="Coils"/>
    </source>
</evidence>
<evidence type="ECO:0000256" key="1">
    <source>
        <dbReference type="ARBA" id="ARBA00000707"/>
    </source>
</evidence>
<dbReference type="InterPro" id="IPR018200">
    <property type="entry name" value="USP_CS"/>
</dbReference>
<keyword evidence="4" id="KW-0645">Protease</keyword>
<feature type="region of interest" description="Disordered" evidence="12">
    <location>
        <begin position="1407"/>
        <end position="1428"/>
    </location>
</feature>
<feature type="compositionally biased region" description="Pro residues" evidence="12">
    <location>
        <begin position="430"/>
        <end position="440"/>
    </location>
</feature>
<protein>
    <recommendedName>
        <fullName evidence="8">Ubiquitin carboxyl-terminal hydrolase 47</fullName>
        <ecNumber evidence="3">3.4.19.12</ecNumber>
    </recommendedName>
    <alternativeName>
        <fullName evidence="9">Ubiquitin thioesterase 47</fullName>
    </alternativeName>
    <alternativeName>
        <fullName evidence="10">Ubiquitin-specific-processing protease 47</fullName>
    </alternativeName>
</protein>
<evidence type="ECO:0000313" key="14">
    <source>
        <dbReference type="EMBL" id="KAG8235553.1"/>
    </source>
</evidence>
<dbReference type="Pfam" id="PF00443">
    <property type="entry name" value="UCH"/>
    <property type="match status" value="1"/>
</dbReference>
<evidence type="ECO:0000256" key="10">
    <source>
        <dbReference type="ARBA" id="ARBA00032453"/>
    </source>
</evidence>
<feature type="region of interest" description="Disordered" evidence="12">
    <location>
        <begin position="31"/>
        <end position="63"/>
    </location>
</feature>
<feature type="compositionally biased region" description="Acidic residues" evidence="12">
    <location>
        <begin position="489"/>
        <end position="504"/>
    </location>
</feature>
<feature type="compositionally biased region" description="Basic and acidic residues" evidence="12">
    <location>
        <begin position="376"/>
        <end position="388"/>
    </location>
</feature>
<reference evidence="14" key="1">
    <citation type="submission" date="2013-04" db="EMBL/GenBank/DDBJ databases">
        <authorList>
            <person name="Qu J."/>
            <person name="Murali S.C."/>
            <person name="Bandaranaike D."/>
            <person name="Bellair M."/>
            <person name="Blankenburg K."/>
            <person name="Chao H."/>
            <person name="Dinh H."/>
            <person name="Doddapaneni H."/>
            <person name="Downs B."/>
            <person name="Dugan-Rocha S."/>
            <person name="Elkadiri S."/>
            <person name="Gnanaolivu R.D."/>
            <person name="Hernandez B."/>
            <person name="Javaid M."/>
            <person name="Jayaseelan J.C."/>
            <person name="Lee S."/>
            <person name="Li M."/>
            <person name="Ming W."/>
            <person name="Munidasa M."/>
            <person name="Muniz J."/>
            <person name="Nguyen L."/>
            <person name="Ongeri F."/>
            <person name="Osuji N."/>
            <person name="Pu L.-L."/>
            <person name="Puazo M."/>
            <person name="Qu C."/>
            <person name="Quiroz J."/>
            <person name="Raj R."/>
            <person name="Weissenberger G."/>
            <person name="Xin Y."/>
            <person name="Zou X."/>
            <person name="Han Y."/>
            <person name="Richards S."/>
            <person name="Worley K."/>
            <person name="Muzny D."/>
            <person name="Gibbs R."/>
        </authorList>
    </citation>
    <scope>NUCLEOTIDE SEQUENCE</scope>
    <source>
        <strain evidence="14">Sampled in the wild</strain>
    </source>
</reference>
<feature type="region of interest" description="Disordered" evidence="12">
    <location>
        <begin position="369"/>
        <end position="540"/>
    </location>
</feature>
<dbReference type="InterPro" id="IPR050164">
    <property type="entry name" value="Peptidase_C19"/>
</dbReference>
<dbReference type="GO" id="GO:0016579">
    <property type="term" value="P:protein deubiquitination"/>
    <property type="evidence" value="ECO:0007669"/>
    <property type="project" value="InterPro"/>
</dbReference>
<dbReference type="Proteomes" id="UP000792457">
    <property type="component" value="Unassembled WGS sequence"/>
</dbReference>
<evidence type="ECO:0000256" key="6">
    <source>
        <dbReference type="ARBA" id="ARBA00022801"/>
    </source>
</evidence>
<dbReference type="InterPro" id="IPR028889">
    <property type="entry name" value="USP"/>
</dbReference>
<dbReference type="PANTHER" id="PTHR24006">
    <property type="entry name" value="UBIQUITIN CARBOXYL-TERMINAL HYDROLASE"/>
    <property type="match status" value="1"/>
</dbReference>
<feature type="compositionally biased region" description="Low complexity" evidence="12">
    <location>
        <begin position="974"/>
        <end position="983"/>
    </location>
</feature>
<dbReference type="GO" id="GO:0005829">
    <property type="term" value="C:cytosol"/>
    <property type="evidence" value="ECO:0007669"/>
    <property type="project" value="TreeGrafter"/>
</dbReference>
<dbReference type="GO" id="GO:0005634">
    <property type="term" value="C:nucleus"/>
    <property type="evidence" value="ECO:0007669"/>
    <property type="project" value="TreeGrafter"/>
</dbReference>
<dbReference type="PROSITE" id="PS50235">
    <property type="entry name" value="USP_3"/>
    <property type="match status" value="1"/>
</dbReference>
<dbReference type="PANTHER" id="PTHR24006:SF702">
    <property type="entry name" value="UBIQUITIN CARBOXYL-TERMINAL HYDROLASE 47"/>
    <property type="match status" value="1"/>
</dbReference>
<evidence type="ECO:0000256" key="3">
    <source>
        <dbReference type="ARBA" id="ARBA00012759"/>
    </source>
</evidence>
<feature type="compositionally biased region" description="Acidic residues" evidence="12">
    <location>
        <begin position="1018"/>
        <end position="1033"/>
    </location>
</feature>
<feature type="domain" description="USP" evidence="13">
    <location>
        <begin position="126"/>
        <end position="621"/>
    </location>
</feature>
<dbReference type="InterPro" id="IPR045578">
    <property type="entry name" value="USP47_C"/>
</dbReference>
<dbReference type="PROSITE" id="PS00972">
    <property type="entry name" value="USP_1"/>
    <property type="match status" value="1"/>
</dbReference>
<feature type="compositionally biased region" description="Basic and acidic residues" evidence="12">
    <location>
        <begin position="478"/>
        <end position="488"/>
    </location>
</feature>
<evidence type="ECO:0000256" key="7">
    <source>
        <dbReference type="ARBA" id="ARBA00022807"/>
    </source>
</evidence>
<evidence type="ECO:0000256" key="4">
    <source>
        <dbReference type="ARBA" id="ARBA00022670"/>
    </source>
</evidence>
<keyword evidence="7" id="KW-0788">Thiol protease</keyword>
<evidence type="ECO:0000256" key="9">
    <source>
        <dbReference type="ARBA" id="ARBA00029910"/>
    </source>
</evidence>
<feature type="region of interest" description="Disordered" evidence="12">
    <location>
        <begin position="1230"/>
        <end position="1259"/>
    </location>
</feature>
<dbReference type="InterPro" id="IPR038765">
    <property type="entry name" value="Papain-like_cys_pep_sf"/>
</dbReference>
<keyword evidence="15" id="KW-1185">Reference proteome</keyword>
<dbReference type="Pfam" id="PF19718">
    <property type="entry name" value="USP47_C"/>
    <property type="match status" value="2"/>
</dbReference>
<reference evidence="14" key="2">
    <citation type="submission" date="2017-10" db="EMBL/GenBank/DDBJ databases">
        <title>Ladona fulva Genome sequencing and assembly.</title>
        <authorList>
            <person name="Murali S."/>
            <person name="Richards S."/>
            <person name="Bandaranaike D."/>
            <person name="Bellair M."/>
            <person name="Blankenburg K."/>
            <person name="Chao H."/>
            <person name="Dinh H."/>
            <person name="Doddapaneni H."/>
            <person name="Dugan-Rocha S."/>
            <person name="Elkadiri S."/>
            <person name="Gnanaolivu R."/>
            <person name="Hernandez B."/>
            <person name="Skinner E."/>
            <person name="Javaid M."/>
            <person name="Lee S."/>
            <person name="Li M."/>
            <person name="Ming W."/>
            <person name="Munidasa M."/>
            <person name="Muniz J."/>
            <person name="Nguyen L."/>
            <person name="Hughes D."/>
            <person name="Osuji N."/>
            <person name="Pu L.-L."/>
            <person name="Puazo M."/>
            <person name="Qu C."/>
            <person name="Quiroz J."/>
            <person name="Raj R."/>
            <person name="Weissenberger G."/>
            <person name="Xin Y."/>
            <person name="Zou X."/>
            <person name="Han Y."/>
            <person name="Worley K."/>
            <person name="Muzny D."/>
            <person name="Gibbs R."/>
        </authorList>
    </citation>
    <scope>NUCLEOTIDE SEQUENCE</scope>
    <source>
        <strain evidence="14">Sampled in the wild</strain>
    </source>
</reference>
<sequence length="1428" mass="160547">MKQNRDETLKDVGVAFYPDVRNQFVLSDPKGTTYARRRPRALLKEGEEGEEKGDGGGEHTRPPVIGSFSCTKSQWYKGAKGDLFTEYPHYLPGAGPTIPAPPSLVPSNVDSSPYSVSTTKSDTRYVGLVNQAMTCYLNSLLQALYMTPEFRNALYEWCYDGTEEGTTNSIPFHLQKLFLNLQTSSRPAVETTELTKSFGWESSTAWQQHDVQELCRVMFDALEQKFKNTPHADLIQRLYEGTMIDSVKCRECSTEKCRKDTFLDIPLAVRPFGLDVAYGSVEEALRAFVQPETLDGNNQYHCESCNKKCDAYKMLKFAKFPYILTLHLKRFDFDCNTLHRIKLNDKVVFPKILDLNSFVEDATFCKGDEEGIVGGGDDKRGSDIRCDDGASSTTDSGSALDEDHNGGCYPLSAGAASPVGDQTQSMSLPQQPPPPAPPPSSSSSLGGTGDTAMESQEDDEGIDVSSVPRRKTKLHNHINHDDKNCHQMDEEEEDEEEEEEEEGGGGDNNYDCFSKGSQTKSRRKLLENQTSPQTQNSTPSGPFVYELFSIMIHSGSATGGHYYAYIKDFATGEWLCFNDQSVSHITEEDIKKTYGGGLSRGYYSGAYSSSTNAYMLMYRQIDKNRNCLAMTVDQFPPHIKELLAAMREREEQERAARERDLDSIKMKVFVNHPLQNTLVDARLLMPKTQTLKEAVTTAYQTLELEGLVDLERCRLVSYDQVLGSIECSFEGREDEPVGVVSRVYFVDVDSEDVKSPVILRKNMNMTVGDFKECLYRDLKLCPDVLLTQEGDTKEENRVEMEKRPPLFIVMERHNMEIRLLDDDSMTLKKESFGKHPKIFVSTKMDDELHKPFVTSKLYRIVRDFVHIITLKVTLPDVSKDVLERMSIPPLSAAQCQPKVVPNGEEGTFEDNVNYDLRKVFHRLTATSPNVEEEDEGIGDGECVGGAECPSGDVGGASMCVPVESEVSGRNSDQSASEDSSLTDSSDHENAISSPEEGNGVLSLPAYRPNECASRKDLEGEDAYNEEENWDNDLDVNAGSKGEPSHFCTKFYFKVSPWNEASSSQKILKVQVDKRMLLNNLKLELEPFVGVSVDYFKLFRVTGHQEYECNRPSGLIALFQDGDEVLVKLGRVLRRGECLGKVYQLAINETEHSKFLCEFILCKGQTVLSAKQQILAEIKKKLSIDIPIERCRLRKKCWKNPGKVFIDNQRFHNDINLLGNWEMFIQEMPPPKEKTAVGGESEKEKEAVVEEKPKHDNEKTDPDQLCLFVRRWHPDKLELGNLEEVVLNDSSVQKLKEKLSEMSGIPVERIEIAPADGQFPYIMPILSVHSEMEWDTQKVQSLTEKPFKISDDGVCVFYRDSADELRKPSPEEKPVLASRRMGISMLGSSYAPQTYSPRRERALKIYLATTPSPPPPASTVPQKDDCEVD</sequence>
<dbReference type="InterPro" id="IPR001394">
    <property type="entry name" value="Peptidase_C19_UCH"/>
</dbReference>
<keyword evidence="11" id="KW-0175">Coiled coil</keyword>
<comment type="caution">
    <text evidence="14">The sequence shown here is derived from an EMBL/GenBank/DDBJ whole genome shotgun (WGS) entry which is preliminary data.</text>
</comment>
<feature type="region of interest" description="Disordered" evidence="12">
    <location>
        <begin position="964"/>
        <end position="1036"/>
    </location>
</feature>
<dbReference type="EC" id="3.4.19.12" evidence="3"/>
<comment type="catalytic activity">
    <reaction evidence="1">
        <text>Thiol-dependent hydrolysis of ester, thioester, amide, peptide and isopeptide bonds formed by the C-terminal Gly of ubiquitin (a 76-residue protein attached to proteins as an intracellular targeting signal).</text>
        <dbReference type="EC" id="3.4.19.12"/>
    </reaction>
</comment>
<evidence type="ECO:0000256" key="12">
    <source>
        <dbReference type="SAM" id="MobiDB-lite"/>
    </source>
</evidence>
<accession>A0A8K0KJQ9</accession>
<gene>
    <name evidence="14" type="ORF">J437_LFUL015393</name>
</gene>
<evidence type="ECO:0000256" key="5">
    <source>
        <dbReference type="ARBA" id="ARBA00022786"/>
    </source>
</evidence>
<dbReference type="SUPFAM" id="SSF54001">
    <property type="entry name" value="Cysteine proteinases"/>
    <property type="match status" value="1"/>
</dbReference>
<feature type="compositionally biased region" description="Basic residues" evidence="12">
    <location>
        <begin position="468"/>
        <end position="477"/>
    </location>
</feature>
<dbReference type="GO" id="GO:0006508">
    <property type="term" value="P:proteolysis"/>
    <property type="evidence" value="ECO:0007669"/>
    <property type="project" value="UniProtKB-KW"/>
</dbReference>
<dbReference type="OrthoDB" id="289038at2759"/>
<evidence type="ECO:0000259" key="13">
    <source>
        <dbReference type="PROSITE" id="PS50235"/>
    </source>
</evidence>
<evidence type="ECO:0000313" key="15">
    <source>
        <dbReference type="Proteomes" id="UP000792457"/>
    </source>
</evidence>
<feature type="compositionally biased region" description="Low complexity" evidence="12">
    <location>
        <begin position="389"/>
        <end position="399"/>
    </location>
</feature>
<comment type="similarity">
    <text evidence="2">Belongs to the peptidase C19 family.</text>
</comment>
<evidence type="ECO:0000256" key="2">
    <source>
        <dbReference type="ARBA" id="ARBA00009085"/>
    </source>
</evidence>
<keyword evidence="6" id="KW-0378">Hydrolase</keyword>
<dbReference type="Gene3D" id="3.90.70.10">
    <property type="entry name" value="Cysteine proteinases"/>
    <property type="match status" value="1"/>
</dbReference>
<dbReference type="PROSITE" id="PS00973">
    <property type="entry name" value="USP_2"/>
    <property type="match status" value="1"/>
</dbReference>
<feature type="compositionally biased region" description="Polar residues" evidence="12">
    <location>
        <begin position="527"/>
        <end position="540"/>
    </location>
</feature>
<name>A0A8K0KJQ9_LADFU</name>
<organism evidence="14 15">
    <name type="scientific">Ladona fulva</name>
    <name type="common">Scarce chaser dragonfly</name>
    <name type="synonym">Libellula fulva</name>
    <dbReference type="NCBI Taxonomy" id="123851"/>
    <lineage>
        <taxon>Eukaryota</taxon>
        <taxon>Metazoa</taxon>
        <taxon>Ecdysozoa</taxon>
        <taxon>Arthropoda</taxon>
        <taxon>Hexapoda</taxon>
        <taxon>Insecta</taxon>
        <taxon>Pterygota</taxon>
        <taxon>Palaeoptera</taxon>
        <taxon>Odonata</taxon>
        <taxon>Epiprocta</taxon>
        <taxon>Anisoptera</taxon>
        <taxon>Libelluloidea</taxon>
        <taxon>Libellulidae</taxon>
        <taxon>Ladona</taxon>
    </lineage>
</organism>
<feature type="coiled-coil region" evidence="11">
    <location>
        <begin position="639"/>
        <end position="667"/>
    </location>
</feature>
<keyword evidence="5" id="KW-0833">Ubl conjugation pathway</keyword>